<dbReference type="SUPFAM" id="SSF56601">
    <property type="entry name" value="beta-lactamase/transpeptidase-like"/>
    <property type="match status" value="1"/>
</dbReference>
<evidence type="ECO:0000313" key="3">
    <source>
        <dbReference type="EMBL" id="RKH07930.1"/>
    </source>
</evidence>
<protein>
    <submittedName>
        <fullName evidence="3">Class C beta-lactamase-related serine hydrolase</fullName>
    </submittedName>
</protein>
<evidence type="ECO:0000259" key="2">
    <source>
        <dbReference type="Pfam" id="PF00144"/>
    </source>
</evidence>
<dbReference type="Pfam" id="PF00144">
    <property type="entry name" value="Beta-lactamase"/>
    <property type="match status" value="1"/>
</dbReference>
<dbReference type="GO" id="GO:0016787">
    <property type="term" value="F:hydrolase activity"/>
    <property type="evidence" value="ECO:0007669"/>
    <property type="project" value="UniProtKB-KW"/>
</dbReference>
<dbReference type="EMBL" id="RAWE01000001">
    <property type="protein sequence ID" value="RKH07930.1"/>
    <property type="molecule type" value="Genomic_DNA"/>
</dbReference>
<gene>
    <name evidence="3" type="ORF">D7X32_00625</name>
</gene>
<dbReference type="InterPro" id="IPR050789">
    <property type="entry name" value="Diverse_Enzym_Activities"/>
</dbReference>
<dbReference type="AlphaFoldDB" id="A0A3A8KJ16"/>
<reference evidence="4" key="1">
    <citation type="submission" date="2018-09" db="EMBL/GenBank/DDBJ databases">
        <authorList>
            <person name="Livingstone P.G."/>
            <person name="Whitworth D.E."/>
        </authorList>
    </citation>
    <scope>NUCLEOTIDE SEQUENCE [LARGE SCALE GENOMIC DNA]</scope>
    <source>
        <strain evidence="4">CA043D</strain>
    </source>
</reference>
<sequence>MSRLLSALHRMRVLLLAMGLLLRAPTASAAPPDFPRAVSAAAEGIDPKALQQLLQGAEASKSSAVVILKNGKLVGEWSFGHAPARIEAMSITKSVVGLAVLKLLADGKIASLDVPLHTYFPEWNQGRKKDITLRHLLTHTSGLQSDPTTEEIYRSPDFVKLALAAELTEPSGTAFHYNNKAVNLLAAVVQKASGKRLDRYLADALFRPMGITDFGWTLDDAGNPHVMAGVQLRPRDLAKLGQLMLDGGVWQGCRLLPAEWVKQATTPGEGVFSPGGLLWWSEYAWERFTVDDALLDAWKKAGVPDALLQDMAPLKGRTFTDEQAYLDALGSRLPALKKEVRGRHLRLATVETGPRVGFNSNGYLGQYLLVVPEHRLVAVRMFTPLDETGPQPDESVSFNDFIPRALALVDVSQTPVSGEALNAQGAATPR</sequence>
<accession>A0A3A8KJ16</accession>
<dbReference type="InterPro" id="IPR001466">
    <property type="entry name" value="Beta-lactam-related"/>
</dbReference>
<feature type="domain" description="Beta-lactamase-related" evidence="2">
    <location>
        <begin position="54"/>
        <end position="385"/>
    </location>
</feature>
<feature type="signal peptide" evidence="1">
    <location>
        <begin position="1"/>
        <end position="29"/>
    </location>
</feature>
<keyword evidence="3" id="KW-0378">Hydrolase</keyword>
<proteinExistence type="predicted"/>
<dbReference type="PANTHER" id="PTHR43283:SF7">
    <property type="entry name" value="BETA-LACTAMASE-RELATED DOMAIN-CONTAINING PROTEIN"/>
    <property type="match status" value="1"/>
</dbReference>
<organism evidence="3 4">
    <name type="scientific">Corallococcus carmarthensis</name>
    <dbReference type="NCBI Taxonomy" id="2316728"/>
    <lineage>
        <taxon>Bacteria</taxon>
        <taxon>Pseudomonadati</taxon>
        <taxon>Myxococcota</taxon>
        <taxon>Myxococcia</taxon>
        <taxon>Myxococcales</taxon>
        <taxon>Cystobacterineae</taxon>
        <taxon>Myxococcaceae</taxon>
        <taxon>Corallococcus</taxon>
    </lineage>
</organism>
<comment type="caution">
    <text evidence="3">The sequence shown here is derived from an EMBL/GenBank/DDBJ whole genome shotgun (WGS) entry which is preliminary data.</text>
</comment>
<name>A0A3A8KJ16_9BACT</name>
<dbReference type="Gene3D" id="3.40.710.10">
    <property type="entry name" value="DD-peptidase/beta-lactamase superfamily"/>
    <property type="match status" value="1"/>
</dbReference>
<evidence type="ECO:0000313" key="4">
    <source>
        <dbReference type="Proteomes" id="UP000268313"/>
    </source>
</evidence>
<feature type="chain" id="PRO_5017380911" evidence="1">
    <location>
        <begin position="30"/>
        <end position="430"/>
    </location>
</feature>
<evidence type="ECO:0000256" key="1">
    <source>
        <dbReference type="SAM" id="SignalP"/>
    </source>
</evidence>
<dbReference type="Proteomes" id="UP000268313">
    <property type="component" value="Unassembled WGS sequence"/>
</dbReference>
<dbReference type="InterPro" id="IPR012338">
    <property type="entry name" value="Beta-lactam/transpept-like"/>
</dbReference>
<dbReference type="PANTHER" id="PTHR43283">
    <property type="entry name" value="BETA-LACTAMASE-RELATED"/>
    <property type="match status" value="1"/>
</dbReference>
<dbReference type="OrthoDB" id="9814204at2"/>
<keyword evidence="1" id="KW-0732">Signal</keyword>
<keyword evidence="4" id="KW-1185">Reference proteome</keyword>
<dbReference type="RefSeq" id="WP_120600519.1">
    <property type="nucleotide sequence ID" value="NZ_RAWE01000001.1"/>
</dbReference>